<dbReference type="EMBL" id="MU839034">
    <property type="protein sequence ID" value="KAK1762673.1"/>
    <property type="molecule type" value="Genomic_DNA"/>
</dbReference>
<keyword evidence="3" id="KW-1185">Reference proteome</keyword>
<dbReference type="PANTHER" id="PTHR36978:SF4">
    <property type="entry name" value="P-LOOP CONTAINING NUCLEOSIDE TRIPHOSPHATE HYDROLASE PROTEIN"/>
    <property type="match status" value="1"/>
</dbReference>
<keyword evidence="1" id="KW-0472">Membrane</keyword>
<dbReference type="InterPro" id="IPR040632">
    <property type="entry name" value="Sulfotransfer_4"/>
</dbReference>
<keyword evidence="1" id="KW-1133">Transmembrane helix</keyword>
<gene>
    <name evidence="2" type="ORF">QBC33DRAFT_551269</name>
</gene>
<dbReference type="InterPro" id="IPR027417">
    <property type="entry name" value="P-loop_NTPase"/>
</dbReference>
<dbReference type="AlphaFoldDB" id="A0AAJ0FGT3"/>
<dbReference type="Proteomes" id="UP001244011">
    <property type="component" value="Unassembled WGS sequence"/>
</dbReference>
<organism evidence="2 3">
    <name type="scientific">Phialemonium atrogriseum</name>
    <dbReference type="NCBI Taxonomy" id="1093897"/>
    <lineage>
        <taxon>Eukaryota</taxon>
        <taxon>Fungi</taxon>
        <taxon>Dikarya</taxon>
        <taxon>Ascomycota</taxon>
        <taxon>Pezizomycotina</taxon>
        <taxon>Sordariomycetes</taxon>
        <taxon>Sordariomycetidae</taxon>
        <taxon>Cephalothecales</taxon>
        <taxon>Cephalothecaceae</taxon>
        <taxon>Phialemonium</taxon>
    </lineage>
</organism>
<reference evidence="2" key="1">
    <citation type="submission" date="2023-06" db="EMBL/GenBank/DDBJ databases">
        <title>Genome-scale phylogeny and comparative genomics of the fungal order Sordariales.</title>
        <authorList>
            <consortium name="Lawrence Berkeley National Laboratory"/>
            <person name="Hensen N."/>
            <person name="Bonometti L."/>
            <person name="Westerberg I."/>
            <person name="Brannstrom I.O."/>
            <person name="Guillou S."/>
            <person name="Cros-Aarteil S."/>
            <person name="Calhoun S."/>
            <person name="Haridas S."/>
            <person name="Kuo A."/>
            <person name="Mondo S."/>
            <person name="Pangilinan J."/>
            <person name="Riley R."/>
            <person name="Labutti K."/>
            <person name="Andreopoulos B."/>
            <person name="Lipzen A."/>
            <person name="Chen C."/>
            <person name="Yanf M."/>
            <person name="Daum C."/>
            <person name="Ng V."/>
            <person name="Clum A."/>
            <person name="Steindorff A."/>
            <person name="Ohm R."/>
            <person name="Martin F."/>
            <person name="Silar P."/>
            <person name="Natvig D."/>
            <person name="Lalanne C."/>
            <person name="Gautier V."/>
            <person name="Ament-Velasquez S.L."/>
            <person name="Kruys A."/>
            <person name="Hutchinson M.I."/>
            <person name="Powell A.J."/>
            <person name="Barry K."/>
            <person name="Miller A.N."/>
            <person name="Grigoriev I.V."/>
            <person name="Debuchy R."/>
            <person name="Gladieux P."/>
            <person name="Thoren M.H."/>
            <person name="Johannesson H."/>
        </authorList>
    </citation>
    <scope>NUCLEOTIDE SEQUENCE</scope>
    <source>
        <strain evidence="2">8032-3</strain>
    </source>
</reference>
<dbReference type="Gene3D" id="3.40.50.300">
    <property type="entry name" value="P-loop containing nucleotide triphosphate hydrolases"/>
    <property type="match status" value="1"/>
</dbReference>
<evidence type="ECO:0000313" key="3">
    <source>
        <dbReference type="Proteomes" id="UP001244011"/>
    </source>
</evidence>
<feature type="transmembrane region" description="Helical" evidence="1">
    <location>
        <begin position="247"/>
        <end position="268"/>
    </location>
</feature>
<evidence type="ECO:0000256" key="1">
    <source>
        <dbReference type="SAM" id="Phobius"/>
    </source>
</evidence>
<evidence type="ECO:0000313" key="2">
    <source>
        <dbReference type="EMBL" id="KAK1762673.1"/>
    </source>
</evidence>
<sequence>MSRYVDTLPAPTNPKEKKVIVLSFGRNGTLGLYYALQKLGYNPCHMRTVFLGGAHELKLLREAARGGTYSGEKPFSKEDLQKWLGDYDAITDITPFILEEAVAAWPDAKFILTTRDEDAWYRSIENTILPMSRKTKSPFFRLLGMFNSFLYEMGGMTDTLGGFIWKDRAIDNKEAAIMTYRAHNEKARSLVPKDRMIEIKLEDGLGWEQICPFLEKEIPNEPYPRANNAAEFKELTTSIIGPSVRMAMLNMATTVVAPCVAVGAWYYLRYIRK</sequence>
<proteinExistence type="predicted"/>
<name>A0AAJ0FGT3_9PEZI</name>
<dbReference type="GeneID" id="85312342"/>
<dbReference type="Pfam" id="PF17784">
    <property type="entry name" value="Sulfotransfer_4"/>
    <property type="match status" value="1"/>
</dbReference>
<dbReference type="PANTHER" id="PTHR36978">
    <property type="entry name" value="P-LOOP CONTAINING NUCLEOTIDE TRIPHOSPHATE HYDROLASE"/>
    <property type="match status" value="1"/>
</dbReference>
<dbReference type="RefSeq" id="XP_060278886.1">
    <property type="nucleotide sequence ID" value="XM_060429155.1"/>
</dbReference>
<comment type="caution">
    <text evidence="2">The sequence shown here is derived from an EMBL/GenBank/DDBJ whole genome shotgun (WGS) entry which is preliminary data.</text>
</comment>
<protein>
    <recommendedName>
        <fullName evidence="4">NAD dependent epimerase/dehydratase</fullName>
    </recommendedName>
</protein>
<evidence type="ECO:0008006" key="4">
    <source>
        <dbReference type="Google" id="ProtNLM"/>
    </source>
</evidence>
<dbReference type="SUPFAM" id="SSF52540">
    <property type="entry name" value="P-loop containing nucleoside triphosphate hydrolases"/>
    <property type="match status" value="1"/>
</dbReference>
<keyword evidence="1" id="KW-0812">Transmembrane</keyword>
<accession>A0AAJ0FGT3</accession>